<name>A0A0U5G501_ASPCI</name>
<organism evidence="5 6">
    <name type="scientific">Aspergillus calidoustus</name>
    <dbReference type="NCBI Taxonomy" id="454130"/>
    <lineage>
        <taxon>Eukaryota</taxon>
        <taxon>Fungi</taxon>
        <taxon>Dikarya</taxon>
        <taxon>Ascomycota</taxon>
        <taxon>Pezizomycotina</taxon>
        <taxon>Eurotiomycetes</taxon>
        <taxon>Eurotiomycetidae</taxon>
        <taxon>Eurotiales</taxon>
        <taxon>Aspergillaceae</taxon>
        <taxon>Aspergillus</taxon>
        <taxon>Aspergillus subgen. Nidulantes</taxon>
    </lineage>
</organism>
<reference evidence="6" key="1">
    <citation type="journal article" date="2016" name="Genome Announc.">
        <title>Draft genome sequences of fungus Aspergillus calidoustus.</title>
        <authorList>
            <person name="Horn F."/>
            <person name="Linde J."/>
            <person name="Mattern D.J."/>
            <person name="Walther G."/>
            <person name="Guthke R."/>
            <person name="Scherlach K."/>
            <person name="Martin K."/>
            <person name="Brakhage A.A."/>
            <person name="Petzke L."/>
            <person name="Valiante V."/>
        </authorList>
    </citation>
    <scope>NUCLEOTIDE SEQUENCE [LARGE SCALE GENOMIC DNA]</scope>
    <source>
        <strain evidence="6">SF006504</strain>
    </source>
</reference>
<dbReference type="GO" id="GO:0008139">
    <property type="term" value="F:nuclear localization sequence binding"/>
    <property type="evidence" value="ECO:0007669"/>
    <property type="project" value="TreeGrafter"/>
</dbReference>
<proteinExistence type="predicted"/>
<dbReference type="Pfam" id="PF16755">
    <property type="entry name" value="Beta-prop_NUP159_NUP214"/>
    <property type="match status" value="1"/>
</dbReference>
<dbReference type="GO" id="GO:0005643">
    <property type="term" value="C:nuclear pore"/>
    <property type="evidence" value="ECO:0007669"/>
    <property type="project" value="TreeGrafter"/>
</dbReference>
<dbReference type="InterPro" id="IPR039462">
    <property type="entry name" value="Nup159/Nup146_N"/>
</dbReference>
<evidence type="ECO:0000313" key="6">
    <source>
        <dbReference type="Proteomes" id="UP000054771"/>
    </source>
</evidence>
<dbReference type="GO" id="GO:0017056">
    <property type="term" value="F:structural constituent of nuclear pore"/>
    <property type="evidence" value="ECO:0007669"/>
    <property type="project" value="TreeGrafter"/>
</dbReference>
<evidence type="ECO:0000256" key="2">
    <source>
        <dbReference type="ARBA" id="ARBA00022448"/>
    </source>
</evidence>
<dbReference type="GO" id="GO:0006405">
    <property type="term" value="P:RNA export from nucleus"/>
    <property type="evidence" value="ECO:0007669"/>
    <property type="project" value="TreeGrafter"/>
</dbReference>
<comment type="subcellular location">
    <subcellularLocation>
        <location evidence="1">Nucleus</location>
    </subcellularLocation>
</comment>
<keyword evidence="2" id="KW-0813">Transport</keyword>
<evidence type="ECO:0000256" key="1">
    <source>
        <dbReference type="ARBA" id="ARBA00004123"/>
    </source>
</evidence>
<accession>A0A0U5G501</accession>
<protein>
    <submittedName>
        <fullName evidence="5">Putative Nuclear pore complex subunit Nup159</fullName>
    </submittedName>
</protein>
<dbReference type="Gene3D" id="2.130.10.10">
    <property type="entry name" value="YVTN repeat-like/Quinoprotein amine dehydrogenase"/>
    <property type="match status" value="1"/>
</dbReference>
<dbReference type="GO" id="GO:0006606">
    <property type="term" value="P:protein import into nucleus"/>
    <property type="evidence" value="ECO:0007669"/>
    <property type="project" value="TreeGrafter"/>
</dbReference>
<evidence type="ECO:0000313" key="5">
    <source>
        <dbReference type="EMBL" id="CEL05448.1"/>
    </source>
</evidence>
<feature type="domain" description="Nucleoporin Nup159/Nup146 N-terminal" evidence="4">
    <location>
        <begin position="54"/>
        <end position="256"/>
    </location>
</feature>
<sequence length="273" mass="27983">MAFSMGNLNPAGNIPTELGPELPDLFAEEVGFKGVSGDSNVQLLPTPWPADALPAPTSTLLAVAATKGIVVGAGPSTLSVASTQSVREAIAADTGKDKVKTKPFQPQATIPLPGRPTHIAFASSDTALVLATENGSQLSVFETGTLLQPNAQPAISIPTDGATFRFIAPNPAQAEDSHASLVALVTTAGELLIADLKAGNLLSGPNGNILKSGVSSVCWSNKGKQLVAGLADGTGYQMSPDGTQKDLIPRPPDLTDPCHGAFDPTQSRFPQLT</sequence>
<dbReference type="InterPro" id="IPR015943">
    <property type="entry name" value="WD40/YVTN_repeat-like_dom_sf"/>
</dbReference>
<dbReference type="AlphaFoldDB" id="A0A0U5G501"/>
<dbReference type="OrthoDB" id="248320at2759"/>
<dbReference type="PANTHER" id="PTHR23193:SF23">
    <property type="entry name" value="NUCLEAR PORE COMPLEX PROTEIN NUP153"/>
    <property type="match status" value="1"/>
</dbReference>
<dbReference type="EMBL" id="CDMC01000005">
    <property type="protein sequence ID" value="CEL05448.1"/>
    <property type="molecule type" value="Genomic_DNA"/>
</dbReference>
<keyword evidence="6" id="KW-1185">Reference proteome</keyword>
<dbReference type="Proteomes" id="UP000054771">
    <property type="component" value="Unassembled WGS sequence"/>
</dbReference>
<dbReference type="SUPFAM" id="SSF117289">
    <property type="entry name" value="Nucleoporin domain"/>
    <property type="match status" value="1"/>
</dbReference>
<evidence type="ECO:0000256" key="3">
    <source>
        <dbReference type="ARBA" id="ARBA00023242"/>
    </source>
</evidence>
<keyword evidence="3" id="KW-0539">Nucleus</keyword>
<dbReference type="InterPro" id="IPR026054">
    <property type="entry name" value="Nucleoporin"/>
</dbReference>
<evidence type="ECO:0000259" key="4">
    <source>
        <dbReference type="Pfam" id="PF16755"/>
    </source>
</evidence>
<gene>
    <name evidence="5" type="ORF">ASPCAL06566</name>
</gene>
<dbReference type="STRING" id="454130.A0A0U5G501"/>
<dbReference type="PANTHER" id="PTHR23193">
    <property type="entry name" value="NUCLEAR PORE COMPLEX PROTEIN NUP"/>
    <property type="match status" value="1"/>
</dbReference>
<dbReference type="OMA" id="GNAQCHI"/>